<organism evidence="3 4">
    <name type="scientific">Actinoplanes friuliensis DSM 7358</name>
    <dbReference type="NCBI Taxonomy" id="1246995"/>
    <lineage>
        <taxon>Bacteria</taxon>
        <taxon>Bacillati</taxon>
        <taxon>Actinomycetota</taxon>
        <taxon>Actinomycetes</taxon>
        <taxon>Micromonosporales</taxon>
        <taxon>Micromonosporaceae</taxon>
        <taxon>Actinoplanes</taxon>
    </lineage>
</organism>
<protein>
    <recommendedName>
        <fullName evidence="2">SMODS and SLOG-associating 2TM effector domain-containing protein</fullName>
    </recommendedName>
</protein>
<evidence type="ECO:0000313" key="4">
    <source>
        <dbReference type="Proteomes" id="UP000017746"/>
    </source>
</evidence>
<dbReference type="KEGG" id="afs:AFR_01505"/>
<dbReference type="AlphaFoldDB" id="U5VSB2"/>
<keyword evidence="1" id="KW-1133">Transmembrane helix</keyword>
<evidence type="ECO:0000313" key="3">
    <source>
        <dbReference type="EMBL" id="AGZ38590.1"/>
    </source>
</evidence>
<feature type="transmembrane region" description="Helical" evidence="1">
    <location>
        <begin position="61"/>
        <end position="82"/>
    </location>
</feature>
<evidence type="ECO:0000259" key="2">
    <source>
        <dbReference type="Pfam" id="PF18183"/>
    </source>
</evidence>
<name>U5VSB2_9ACTN</name>
<reference evidence="3 4" key="1">
    <citation type="journal article" date="2014" name="J. Biotechnol.">
        <title>Complete genome sequence of the actinobacterium Actinoplanes friuliensis HAG 010964, producer of the lipopeptide antibiotic friulimycin.</title>
        <authorList>
            <person name="Ruckert C."/>
            <person name="Szczepanowski R."/>
            <person name="Albersmeier A."/>
            <person name="Goesmann A."/>
            <person name="Fischer N."/>
            <person name="Steinkamper A."/>
            <person name="Puhler A."/>
            <person name="Biener R."/>
            <person name="Schwartz D."/>
            <person name="Kalinowski J."/>
        </authorList>
    </citation>
    <scope>NUCLEOTIDE SEQUENCE [LARGE SCALE GENOMIC DNA]</scope>
    <source>
        <strain evidence="3 4">DSM 7358</strain>
    </source>
</reference>
<dbReference type="PATRIC" id="fig|1246995.3.peg.302"/>
<accession>U5VSB2</accession>
<dbReference type="Pfam" id="PF18183">
    <property type="entry name" value="SLATT_2"/>
    <property type="match status" value="1"/>
</dbReference>
<dbReference type="InterPro" id="IPR040688">
    <property type="entry name" value="SLATT_2"/>
</dbReference>
<sequence>MGNRRKRDLQPAAMPVPTVEDWRDPAATLDRLRVWAEESASEARDWYLRDKAVKRVGSRSLRVLAILFAVVGGIAPLLAATADRSANWGYIMLALAAGCVAFDHFFGLSSGWMRDITTARALERRLAAFRFAWTAANAEAAFGADATTIKIGLDLIEQFTTDVADLIDAETAEWLSEFRTNITNFVTRDPQLPAGGEQRS</sequence>
<keyword evidence="4" id="KW-1185">Reference proteome</keyword>
<dbReference type="Proteomes" id="UP000017746">
    <property type="component" value="Chromosome"/>
</dbReference>
<dbReference type="OrthoDB" id="5507841at2"/>
<dbReference type="STRING" id="1246995.AFR_01505"/>
<dbReference type="NCBIfam" id="NF033633">
    <property type="entry name" value="SLATT_2"/>
    <property type="match status" value="1"/>
</dbReference>
<dbReference type="HOGENOM" id="CLU_075314_0_0_11"/>
<proteinExistence type="predicted"/>
<dbReference type="eggNOG" id="ENOG5033CIJ">
    <property type="taxonomic scope" value="Bacteria"/>
</dbReference>
<feature type="domain" description="SMODS and SLOG-associating 2TM effector" evidence="2">
    <location>
        <begin position="19"/>
        <end position="188"/>
    </location>
</feature>
<keyword evidence="1" id="KW-0472">Membrane</keyword>
<dbReference type="RefSeq" id="WP_023357533.1">
    <property type="nucleotide sequence ID" value="NC_022657.1"/>
</dbReference>
<gene>
    <name evidence="3" type="ORF">AFR_01505</name>
</gene>
<evidence type="ECO:0000256" key="1">
    <source>
        <dbReference type="SAM" id="Phobius"/>
    </source>
</evidence>
<keyword evidence="1" id="KW-0812">Transmembrane</keyword>
<feature type="transmembrane region" description="Helical" evidence="1">
    <location>
        <begin position="88"/>
        <end position="106"/>
    </location>
</feature>
<dbReference type="EMBL" id="CP006272">
    <property type="protein sequence ID" value="AGZ38590.1"/>
    <property type="molecule type" value="Genomic_DNA"/>
</dbReference>